<proteinExistence type="predicted"/>
<name>A0A640TMB2_STRNI</name>
<evidence type="ECO:0000313" key="2">
    <source>
        <dbReference type="EMBL" id="GFE23306.1"/>
    </source>
</evidence>
<evidence type="ECO:0000256" key="1">
    <source>
        <dbReference type="SAM" id="MobiDB-lite"/>
    </source>
</evidence>
<feature type="compositionally biased region" description="Polar residues" evidence="1">
    <location>
        <begin position="17"/>
        <end position="26"/>
    </location>
</feature>
<dbReference type="AlphaFoldDB" id="A0A640TMB2"/>
<organism evidence="2 3">
    <name type="scientific">Streptomyces nigrescens</name>
    <dbReference type="NCBI Taxonomy" id="1920"/>
    <lineage>
        <taxon>Bacteria</taxon>
        <taxon>Bacillati</taxon>
        <taxon>Actinomycetota</taxon>
        <taxon>Actinomycetes</taxon>
        <taxon>Kitasatosporales</taxon>
        <taxon>Streptomycetaceae</taxon>
        <taxon>Streptomyces</taxon>
    </lineage>
</organism>
<reference evidence="2 3" key="1">
    <citation type="submission" date="2019-12" db="EMBL/GenBank/DDBJ databases">
        <title>Whole genome shotgun sequence of Streptomyces libani subsp. libani NBRC 13452.</title>
        <authorList>
            <person name="Ichikawa N."/>
            <person name="Kimura A."/>
            <person name="Kitahashi Y."/>
            <person name="Komaki H."/>
            <person name="Tamura T."/>
        </authorList>
    </citation>
    <scope>NUCLEOTIDE SEQUENCE [LARGE SCALE GENOMIC DNA]</scope>
    <source>
        <strain evidence="2 3">NBRC 13452</strain>
    </source>
</reference>
<protein>
    <submittedName>
        <fullName evidence="2">Uncharacterized protein</fullName>
    </submittedName>
</protein>
<feature type="region of interest" description="Disordered" evidence="1">
    <location>
        <begin position="1"/>
        <end position="78"/>
    </location>
</feature>
<evidence type="ECO:0000313" key="3">
    <source>
        <dbReference type="Proteomes" id="UP000429552"/>
    </source>
</evidence>
<sequence>MHRAPGFRPVKDLITPGTETDPTQPNRPRRAASSLTRVIPDRKTRFRSPRPCTLGNNTPENPHTYDGPRPGLASRSRA</sequence>
<dbReference type="EMBL" id="BLIP01000001">
    <property type="protein sequence ID" value="GFE23306.1"/>
    <property type="molecule type" value="Genomic_DNA"/>
</dbReference>
<comment type="caution">
    <text evidence="2">The sequence shown here is derived from an EMBL/GenBank/DDBJ whole genome shotgun (WGS) entry which is preliminary data.</text>
</comment>
<accession>A0A640TMB2</accession>
<dbReference type="Proteomes" id="UP000429552">
    <property type="component" value="Unassembled WGS sequence"/>
</dbReference>
<gene>
    <name evidence="2" type="ORF">Sliba_37590</name>
</gene>